<comment type="caution">
    <text evidence="11">The sequence shown here is derived from an EMBL/GenBank/DDBJ whole genome shotgun (WGS) entry which is preliminary data.</text>
</comment>
<evidence type="ECO:0000256" key="1">
    <source>
        <dbReference type="ARBA" id="ARBA00004211"/>
    </source>
</evidence>
<organism evidence="11 12">
    <name type="scientific">Calicophoron daubneyi</name>
    <name type="common">Rumen fluke</name>
    <name type="synonym">Paramphistomum daubneyi</name>
    <dbReference type="NCBI Taxonomy" id="300641"/>
    <lineage>
        <taxon>Eukaryota</taxon>
        <taxon>Metazoa</taxon>
        <taxon>Spiralia</taxon>
        <taxon>Lophotrochozoa</taxon>
        <taxon>Platyhelminthes</taxon>
        <taxon>Trematoda</taxon>
        <taxon>Digenea</taxon>
        <taxon>Plagiorchiida</taxon>
        <taxon>Pronocephalata</taxon>
        <taxon>Paramphistomoidea</taxon>
        <taxon>Paramphistomidae</taxon>
        <taxon>Calicophoron</taxon>
    </lineage>
</organism>
<dbReference type="PROSITE" id="PS50192">
    <property type="entry name" value="T_SNARE"/>
    <property type="match status" value="1"/>
</dbReference>
<reference evidence="11" key="1">
    <citation type="submission" date="2024-06" db="EMBL/GenBank/DDBJ databases">
        <authorList>
            <person name="Liu X."/>
            <person name="Lenzi L."/>
            <person name="Haldenby T S."/>
            <person name="Uol C."/>
        </authorList>
    </citation>
    <scope>NUCLEOTIDE SEQUENCE</scope>
</reference>
<evidence type="ECO:0000256" key="3">
    <source>
        <dbReference type="ARBA" id="ARBA00022448"/>
    </source>
</evidence>
<keyword evidence="5" id="KW-0653">Protein transport</keyword>
<protein>
    <recommendedName>
        <fullName evidence="10">t-SNARE coiled-coil homology domain-containing protein</fullName>
    </recommendedName>
</protein>
<evidence type="ECO:0000256" key="8">
    <source>
        <dbReference type="ARBA" id="ARBA00023136"/>
    </source>
</evidence>
<dbReference type="GO" id="GO:0015031">
    <property type="term" value="P:protein transport"/>
    <property type="evidence" value="ECO:0007669"/>
    <property type="project" value="UniProtKB-KW"/>
</dbReference>
<dbReference type="EMBL" id="CAXLJL010000157">
    <property type="protein sequence ID" value="CAL5133748.1"/>
    <property type="molecule type" value="Genomic_DNA"/>
</dbReference>
<dbReference type="SUPFAM" id="SSF47661">
    <property type="entry name" value="t-snare proteins"/>
    <property type="match status" value="1"/>
</dbReference>
<gene>
    <name evidence="11" type="ORF">CDAUBV1_LOCUS6992</name>
</gene>
<accession>A0AAV2T8K2</accession>
<evidence type="ECO:0000313" key="11">
    <source>
        <dbReference type="EMBL" id="CAL5133748.1"/>
    </source>
</evidence>
<feature type="domain" description="T-SNARE coiled-coil homology" evidence="10">
    <location>
        <begin position="243"/>
        <end position="305"/>
    </location>
</feature>
<keyword evidence="6 9" id="KW-1133">Transmembrane helix</keyword>
<evidence type="ECO:0000259" key="10">
    <source>
        <dbReference type="PROSITE" id="PS50192"/>
    </source>
</evidence>
<dbReference type="GO" id="GO:0006890">
    <property type="term" value="P:retrograde vesicle-mediated transport, Golgi to endoplasmic reticulum"/>
    <property type="evidence" value="ECO:0007669"/>
    <property type="project" value="TreeGrafter"/>
</dbReference>
<feature type="transmembrane region" description="Helical" evidence="9">
    <location>
        <begin position="314"/>
        <end position="334"/>
    </location>
</feature>
<sequence length="335" mass="38161">MACDVSRTFHTLIRAIQTTREINRSEKVRPKKEASNAFSFINRAYSLRKNLLLLADYVKRVQQLTASSVSNTVKQRVHAELTEQVTTLIDQCTALLIQLKEVSRLDDSGSPLSIEHAQLREHRQVVHESLEEQLNKLKELRDLETDRQRHLLELTSSLAAGVRSVGFSAKDSPFAKLPSCESNKFTRGRDEPPEFEVRNRRAVPSTSPSLIPVSLEDHSHKDESLNLTDAEVEAFEQENRVMYDHLSGQREEVTQVARAISEIGRLNQTLSMHLTEQLETVQQIGDSFVGCTEQVSQGNEQLRSALSNTASKQFWILFTLIVLTFSLHFLDWYYP</sequence>
<dbReference type="GO" id="GO:0031201">
    <property type="term" value="C:SNARE complex"/>
    <property type="evidence" value="ECO:0007669"/>
    <property type="project" value="TreeGrafter"/>
</dbReference>
<evidence type="ECO:0000256" key="6">
    <source>
        <dbReference type="ARBA" id="ARBA00022989"/>
    </source>
</evidence>
<proteinExistence type="inferred from homology"/>
<keyword evidence="4 9" id="KW-0812">Transmembrane</keyword>
<dbReference type="Proteomes" id="UP001497525">
    <property type="component" value="Unassembled WGS sequence"/>
</dbReference>
<dbReference type="PANTHER" id="PTHR15959">
    <property type="entry name" value="SYNTAXIN-18"/>
    <property type="match status" value="1"/>
</dbReference>
<keyword evidence="7" id="KW-0175">Coiled coil</keyword>
<dbReference type="Gene3D" id="1.20.58.70">
    <property type="match status" value="1"/>
</dbReference>
<evidence type="ECO:0000256" key="9">
    <source>
        <dbReference type="SAM" id="Phobius"/>
    </source>
</evidence>
<dbReference type="InterPro" id="IPR000727">
    <property type="entry name" value="T_SNARE_dom"/>
</dbReference>
<evidence type="ECO:0000256" key="2">
    <source>
        <dbReference type="ARBA" id="ARBA00009063"/>
    </source>
</evidence>
<dbReference type="InterPro" id="IPR010989">
    <property type="entry name" value="SNARE"/>
</dbReference>
<comment type="subcellular location">
    <subcellularLocation>
        <location evidence="1">Membrane</location>
        <topology evidence="1">Single-pass type IV membrane protein</topology>
    </subcellularLocation>
</comment>
<dbReference type="PANTHER" id="PTHR15959:SF0">
    <property type="entry name" value="SYNTAXIN-18"/>
    <property type="match status" value="1"/>
</dbReference>
<keyword evidence="3" id="KW-0813">Transport</keyword>
<evidence type="ECO:0000256" key="4">
    <source>
        <dbReference type="ARBA" id="ARBA00022692"/>
    </source>
</evidence>
<evidence type="ECO:0000256" key="5">
    <source>
        <dbReference type="ARBA" id="ARBA00022927"/>
    </source>
</evidence>
<evidence type="ECO:0000256" key="7">
    <source>
        <dbReference type="ARBA" id="ARBA00023054"/>
    </source>
</evidence>
<dbReference type="GO" id="GO:0005783">
    <property type="term" value="C:endoplasmic reticulum"/>
    <property type="evidence" value="ECO:0007669"/>
    <property type="project" value="TreeGrafter"/>
</dbReference>
<keyword evidence="8 9" id="KW-0472">Membrane</keyword>
<comment type="similarity">
    <text evidence="2">Belongs to the syntaxin family.</text>
</comment>
<dbReference type="AlphaFoldDB" id="A0AAV2T8K2"/>
<evidence type="ECO:0000313" key="12">
    <source>
        <dbReference type="Proteomes" id="UP001497525"/>
    </source>
</evidence>
<name>A0AAV2T8K2_CALDB</name>